<keyword evidence="3" id="KW-1185">Reference proteome</keyword>
<sequence>MVNYYKKSYKRIIINIVCGSFFILLVFLQHLHAFHVIDHSIENTIKKEIRSVKELCGASKEEFMKNTVYLGFLSLNLEELISNYKTDNSLFKLSKIRGLRVYEFYRKNLLVYLYCCGKLHENYSSDIKNVCNDIPVDEEMEEKTKNDENCEKEITEGPIFKLIDSAIE</sequence>
<accession>A0A1X0QBT3</accession>
<dbReference type="Proteomes" id="UP000192356">
    <property type="component" value="Unassembled WGS sequence"/>
</dbReference>
<keyword evidence="1" id="KW-1133">Transmembrane helix</keyword>
<comment type="caution">
    <text evidence="2">The sequence shown here is derived from an EMBL/GenBank/DDBJ whole genome shotgun (WGS) entry which is preliminary data.</text>
</comment>
<dbReference type="VEuPathDB" id="MicrosporidiaDB:HERIO_926"/>
<gene>
    <name evidence="2" type="ORF">HERIO_926</name>
</gene>
<protein>
    <submittedName>
        <fullName evidence="2">Uncharacterized protein</fullName>
    </submittedName>
</protein>
<evidence type="ECO:0000313" key="2">
    <source>
        <dbReference type="EMBL" id="ORD97192.1"/>
    </source>
</evidence>
<proteinExistence type="predicted"/>
<dbReference type="EMBL" id="LVKB01000036">
    <property type="protein sequence ID" value="ORD97192.1"/>
    <property type="molecule type" value="Genomic_DNA"/>
</dbReference>
<dbReference type="AlphaFoldDB" id="A0A1X0QBT3"/>
<keyword evidence="1" id="KW-0812">Transmembrane</keyword>
<evidence type="ECO:0000313" key="3">
    <source>
        <dbReference type="Proteomes" id="UP000192356"/>
    </source>
</evidence>
<name>A0A1X0QBT3_9MICR</name>
<feature type="transmembrane region" description="Helical" evidence="1">
    <location>
        <begin position="12"/>
        <end position="31"/>
    </location>
</feature>
<organism evidence="2 3">
    <name type="scientific">Hepatospora eriocheir</name>
    <dbReference type="NCBI Taxonomy" id="1081669"/>
    <lineage>
        <taxon>Eukaryota</taxon>
        <taxon>Fungi</taxon>
        <taxon>Fungi incertae sedis</taxon>
        <taxon>Microsporidia</taxon>
        <taxon>Hepatosporidae</taxon>
        <taxon>Hepatospora</taxon>
    </lineage>
</organism>
<keyword evidence="1" id="KW-0472">Membrane</keyword>
<evidence type="ECO:0000256" key="1">
    <source>
        <dbReference type="SAM" id="Phobius"/>
    </source>
</evidence>
<reference evidence="2 3" key="1">
    <citation type="journal article" date="2017" name="Environ. Microbiol.">
        <title>Decay of the glycolytic pathway and adaptation to intranuclear parasitism within Enterocytozoonidae microsporidia.</title>
        <authorList>
            <person name="Wiredu Boakye D."/>
            <person name="Jaroenlak P."/>
            <person name="Prachumwat A."/>
            <person name="Williams T.A."/>
            <person name="Bateman K.S."/>
            <person name="Itsathitphaisarn O."/>
            <person name="Sritunyalucksana K."/>
            <person name="Paszkiewicz K.H."/>
            <person name="Moore K.A."/>
            <person name="Stentiford G.D."/>
            <person name="Williams B.A."/>
        </authorList>
    </citation>
    <scope>NUCLEOTIDE SEQUENCE [LARGE SCALE GENOMIC DNA]</scope>
    <source>
        <strain evidence="2 3">GB1</strain>
    </source>
</reference>